<reference evidence="1" key="1">
    <citation type="submission" date="2023-04" db="EMBL/GenBank/DDBJ databases">
        <title>Ambrosiozyma monospora NBRC 10751.</title>
        <authorList>
            <person name="Ichikawa N."/>
            <person name="Sato H."/>
            <person name="Tonouchi N."/>
        </authorList>
    </citation>
    <scope>NUCLEOTIDE SEQUENCE</scope>
    <source>
        <strain evidence="1">NBRC 10751</strain>
    </source>
</reference>
<comment type="caution">
    <text evidence="1">The sequence shown here is derived from an EMBL/GenBank/DDBJ whole genome shotgun (WGS) entry which is preliminary data.</text>
</comment>
<protein>
    <submittedName>
        <fullName evidence="1">Unnamed protein product</fullName>
    </submittedName>
</protein>
<organism evidence="1 2">
    <name type="scientific">Ambrosiozyma monospora</name>
    <name type="common">Yeast</name>
    <name type="synonym">Endomycopsis monosporus</name>
    <dbReference type="NCBI Taxonomy" id="43982"/>
    <lineage>
        <taxon>Eukaryota</taxon>
        <taxon>Fungi</taxon>
        <taxon>Dikarya</taxon>
        <taxon>Ascomycota</taxon>
        <taxon>Saccharomycotina</taxon>
        <taxon>Pichiomycetes</taxon>
        <taxon>Pichiales</taxon>
        <taxon>Pichiaceae</taxon>
        <taxon>Ambrosiozyma</taxon>
    </lineage>
</organism>
<accession>A0ACB5ST75</accession>
<dbReference type="EMBL" id="BSXS01000292">
    <property type="protein sequence ID" value="GME71832.1"/>
    <property type="molecule type" value="Genomic_DNA"/>
</dbReference>
<sequence length="246" mass="28619">MGKIMPPQHYVKINIYLEILINIITHHFYPSPKFHINIPVNVTATQLKKVVKKKKKGKSKPEVEEKPLVGEELVVHLIGPYCGKYGLILKDVGSQYIWYSILNRKSQATEENIVWLRKIMNQLNRFKLNVFFLRSDNEFHTIELKQFCNANGIHQEFTSPGHSYQNESALFAAAGGKYDIPTTVEEAMETDEWMKWYDAINDENRSLEEHSVYFLVKIEDVPKGTKIINGRYVFDVKKGPNNKERF</sequence>
<proteinExistence type="predicted"/>
<gene>
    <name evidence="1" type="ORF">Amon02_000072800</name>
</gene>
<evidence type="ECO:0000313" key="1">
    <source>
        <dbReference type="EMBL" id="GME71832.1"/>
    </source>
</evidence>
<name>A0ACB5ST75_AMBMO</name>
<evidence type="ECO:0000313" key="2">
    <source>
        <dbReference type="Proteomes" id="UP001165064"/>
    </source>
</evidence>
<dbReference type="Proteomes" id="UP001165064">
    <property type="component" value="Unassembled WGS sequence"/>
</dbReference>
<keyword evidence="2" id="KW-1185">Reference proteome</keyword>